<sequence>MASLKGKVIALTGGASGIGLETAKLLASRGAILSIADINQQGLDDAIKVLPGGNNKHITTVVDVRKASEVDAWIEKTLQQLGKIDSGVNIAGVARLDTPVAQETDVNWDFMMDVNSRGVFHCMRAQLNHMKDGGSIVNAASISAMTGCPTHALYAASKAVVVSLTKSVAREVGSRNIRVNSVAPGTVKTPLLDSFEKKWGHKTPTDGACFDRQAHPLEIANVFAFLVSDDASFVTGTTYLVDGGFMA</sequence>
<dbReference type="GO" id="GO:0016491">
    <property type="term" value="F:oxidoreductase activity"/>
    <property type="evidence" value="ECO:0007669"/>
    <property type="project" value="UniProtKB-KW"/>
</dbReference>
<dbReference type="OrthoDB" id="1669814at2759"/>
<dbReference type="Gene3D" id="3.40.50.720">
    <property type="entry name" value="NAD(P)-binding Rossmann-like Domain"/>
    <property type="match status" value="1"/>
</dbReference>
<protein>
    <submittedName>
        <fullName evidence="4">Oxidoreductase</fullName>
    </submittedName>
</protein>
<dbReference type="PRINTS" id="PR00081">
    <property type="entry name" value="GDHRDH"/>
</dbReference>
<proteinExistence type="inferred from homology"/>
<dbReference type="Pfam" id="PF13561">
    <property type="entry name" value="adh_short_C2"/>
    <property type="match status" value="1"/>
</dbReference>
<dbReference type="PANTHER" id="PTHR24321">
    <property type="entry name" value="DEHYDROGENASES, SHORT CHAIN"/>
    <property type="match status" value="1"/>
</dbReference>
<comment type="similarity">
    <text evidence="1">Belongs to the short-chain dehydrogenases/reductases (SDR) family.</text>
</comment>
<evidence type="ECO:0000256" key="1">
    <source>
        <dbReference type="ARBA" id="ARBA00006484"/>
    </source>
</evidence>
<dbReference type="Proteomes" id="UP000785200">
    <property type="component" value="Unassembled WGS sequence"/>
</dbReference>
<evidence type="ECO:0000256" key="2">
    <source>
        <dbReference type="ARBA" id="ARBA00022857"/>
    </source>
</evidence>
<keyword evidence="2" id="KW-0521">NADP</keyword>
<name>A0A9P6VI62_9HELO</name>
<dbReference type="EMBL" id="VNKQ01000011">
    <property type="protein sequence ID" value="KAG0648157.1"/>
    <property type="molecule type" value="Genomic_DNA"/>
</dbReference>
<dbReference type="GO" id="GO:0009688">
    <property type="term" value="P:abscisic acid biosynthetic process"/>
    <property type="evidence" value="ECO:0007669"/>
    <property type="project" value="UniProtKB-ARBA"/>
</dbReference>
<comment type="caution">
    <text evidence="4">The sequence shown here is derived from an EMBL/GenBank/DDBJ whole genome shotgun (WGS) entry which is preliminary data.</text>
</comment>
<keyword evidence="3" id="KW-0560">Oxidoreductase</keyword>
<evidence type="ECO:0000313" key="5">
    <source>
        <dbReference type="Proteomes" id="UP000785200"/>
    </source>
</evidence>
<keyword evidence="5" id="KW-1185">Reference proteome</keyword>
<dbReference type="InterPro" id="IPR036291">
    <property type="entry name" value="NAD(P)-bd_dom_sf"/>
</dbReference>
<dbReference type="SUPFAM" id="SSF51735">
    <property type="entry name" value="NAD(P)-binding Rossmann-fold domains"/>
    <property type="match status" value="1"/>
</dbReference>
<dbReference type="PRINTS" id="PR00080">
    <property type="entry name" value="SDRFAMILY"/>
</dbReference>
<dbReference type="PANTHER" id="PTHR24321:SF8">
    <property type="entry name" value="ESTRADIOL 17-BETA-DEHYDROGENASE 8-RELATED"/>
    <property type="match status" value="1"/>
</dbReference>
<gene>
    <name evidence="4" type="ORF">D0Z07_5824</name>
</gene>
<evidence type="ECO:0000256" key="3">
    <source>
        <dbReference type="ARBA" id="ARBA00023002"/>
    </source>
</evidence>
<accession>A0A9P6VI62</accession>
<organism evidence="4 5">
    <name type="scientific">Hyphodiscus hymeniophilus</name>
    <dbReference type="NCBI Taxonomy" id="353542"/>
    <lineage>
        <taxon>Eukaryota</taxon>
        <taxon>Fungi</taxon>
        <taxon>Dikarya</taxon>
        <taxon>Ascomycota</taxon>
        <taxon>Pezizomycotina</taxon>
        <taxon>Leotiomycetes</taxon>
        <taxon>Helotiales</taxon>
        <taxon>Hyphodiscaceae</taxon>
        <taxon>Hyphodiscus</taxon>
    </lineage>
</organism>
<reference evidence="4" key="1">
    <citation type="submission" date="2019-07" db="EMBL/GenBank/DDBJ databases">
        <title>Hyphodiscus hymeniophilus genome sequencing and assembly.</title>
        <authorList>
            <person name="Kramer G."/>
            <person name="Nodwell J."/>
        </authorList>
    </citation>
    <scope>NUCLEOTIDE SEQUENCE</scope>
    <source>
        <strain evidence="4">ATCC 34498</strain>
    </source>
</reference>
<dbReference type="AlphaFoldDB" id="A0A9P6VI62"/>
<dbReference type="InterPro" id="IPR002347">
    <property type="entry name" value="SDR_fam"/>
</dbReference>
<evidence type="ECO:0000313" key="4">
    <source>
        <dbReference type="EMBL" id="KAG0648157.1"/>
    </source>
</evidence>
<dbReference type="FunFam" id="3.40.50.720:FF:000084">
    <property type="entry name" value="Short-chain dehydrogenase reductase"/>
    <property type="match status" value="1"/>
</dbReference>
<dbReference type="CDD" id="cd05233">
    <property type="entry name" value="SDR_c"/>
    <property type="match status" value="1"/>
</dbReference>